<feature type="non-terminal residue" evidence="1">
    <location>
        <position position="126"/>
    </location>
</feature>
<evidence type="ECO:0000313" key="2">
    <source>
        <dbReference type="Proteomes" id="UP000033636"/>
    </source>
</evidence>
<reference evidence="1" key="1">
    <citation type="submission" date="2024-07" db="EMBL/GenBank/DDBJ databases">
        <title>Metagenome and Metagenome-Assembled Genomes of Archaea from a hot spring from the geothermal field of Los Azufres, Mexico.</title>
        <authorList>
            <person name="Marin-Paredes R."/>
            <person name="Martinez-Romero E."/>
            <person name="Servin-Garciduenas L.E."/>
        </authorList>
    </citation>
    <scope>NUCLEOTIDE SEQUENCE</scope>
</reference>
<dbReference type="EMBL" id="JZWT02000040">
    <property type="protein sequence ID" value="MFB6491504.1"/>
    <property type="molecule type" value="Genomic_DNA"/>
</dbReference>
<proteinExistence type="predicted"/>
<organism evidence="1 2">
    <name type="scientific">Thermoproteus sp. AZ2</name>
    <dbReference type="NCBI Taxonomy" id="1609232"/>
    <lineage>
        <taxon>Archaea</taxon>
        <taxon>Thermoproteota</taxon>
        <taxon>Thermoprotei</taxon>
        <taxon>Thermoproteales</taxon>
        <taxon>Thermoproteaceae</taxon>
        <taxon>Thermoproteus</taxon>
    </lineage>
</organism>
<comment type="caution">
    <text evidence="1">The sequence shown here is derived from an EMBL/GenBank/DDBJ whole genome shotgun (WGS) entry which is preliminary data.</text>
</comment>
<name>A0ACC6V370_9CREN</name>
<accession>A0ACC6V370</accession>
<protein>
    <submittedName>
        <fullName evidence="1">Uncharacterized protein</fullName>
    </submittedName>
</protein>
<gene>
    <name evidence="1" type="ORF">TU35_009805</name>
</gene>
<sequence>MEAFKKALEELAEKEPEALRKAVLRALSAEDLAKLIASSEGARRTLAEAIAGAIAIPLNLATKEDIRRLEEKMATKEELKRLEEKTASEIKRLENEITRIREEMATKEDLKRLEDEVRDIKNRMAT</sequence>
<dbReference type="Proteomes" id="UP000033636">
    <property type="component" value="Unassembled WGS sequence"/>
</dbReference>
<evidence type="ECO:0000313" key="1">
    <source>
        <dbReference type="EMBL" id="MFB6491504.1"/>
    </source>
</evidence>